<evidence type="ECO:0000256" key="6">
    <source>
        <dbReference type="ARBA" id="ARBA00023136"/>
    </source>
</evidence>
<keyword evidence="8" id="KW-0812">Transmembrane</keyword>
<dbReference type="InterPro" id="IPR029045">
    <property type="entry name" value="ClpP/crotonase-like_dom_sf"/>
</dbReference>
<dbReference type="Pfam" id="PF01343">
    <property type="entry name" value="Peptidase_S49"/>
    <property type="match status" value="2"/>
</dbReference>
<keyword evidence="5" id="KW-0720">Serine protease</keyword>
<dbReference type="InterPro" id="IPR004635">
    <property type="entry name" value="Pept_S49_SppA"/>
</dbReference>
<dbReference type="AlphaFoldDB" id="A0A3N9THI4"/>
<dbReference type="GO" id="GO:0008236">
    <property type="term" value="F:serine-type peptidase activity"/>
    <property type="evidence" value="ECO:0007669"/>
    <property type="project" value="UniProtKB-KW"/>
</dbReference>
<evidence type="ECO:0000256" key="1">
    <source>
        <dbReference type="ARBA" id="ARBA00004370"/>
    </source>
</evidence>
<feature type="transmembrane region" description="Helical" evidence="8">
    <location>
        <begin position="21"/>
        <end position="42"/>
    </location>
</feature>
<comment type="subcellular location">
    <subcellularLocation>
        <location evidence="1">Membrane</location>
    </subcellularLocation>
</comment>
<dbReference type="GO" id="GO:0006465">
    <property type="term" value="P:signal peptide processing"/>
    <property type="evidence" value="ECO:0007669"/>
    <property type="project" value="InterPro"/>
</dbReference>
<evidence type="ECO:0000256" key="4">
    <source>
        <dbReference type="ARBA" id="ARBA00022801"/>
    </source>
</evidence>
<evidence type="ECO:0000259" key="9">
    <source>
        <dbReference type="Pfam" id="PF01343"/>
    </source>
</evidence>
<comment type="similarity">
    <text evidence="2">Belongs to the peptidase S49 family.</text>
</comment>
<dbReference type="NCBIfam" id="NF008195">
    <property type="entry name" value="PRK10949.1"/>
    <property type="match status" value="1"/>
</dbReference>
<evidence type="ECO:0000313" key="11">
    <source>
        <dbReference type="Proteomes" id="UP000281112"/>
    </source>
</evidence>
<dbReference type="PANTHER" id="PTHR33209:SF1">
    <property type="entry name" value="PEPTIDASE S49 DOMAIN-CONTAINING PROTEIN"/>
    <property type="match status" value="1"/>
</dbReference>
<feature type="active site" description="Proton donor/acceptor" evidence="7">
    <location>
        <position position="206"/>
    </location>
</feature>
<evidence type="ECO:0000256" key="2">
    <source>
        <dbReference type="ARBA" id="ARBA00008683"/>
    </source>
</evidence>
<dbReference type="PANTHER" id="PTHR33209">
    <property type="entry name" value="PROTEASE 4"/>
    <property type="match status" value="1"/>
</dbReference>
<dbReference type="CDD" id="cd07023">
    <property type="entry name" value="S49_Sppa_N_C"/>
    <property type="match status" value="1"/>
</dbReference>
<feature type="domain" description="Peptidase S49" evidence="9">
    <location>
        <begin position="390"/>
        <end position="540"/>
    </location>
</feature>
<name>A0A3N9THI4_9VIBR</name>
<keyword evidence="11" id="KW-1185">Reference proteome</keyword>
<evidence type="ECO:0000256" key="7">
    <source>
        <dbReference type="PIRSR" id="PIRSR001217-1"/>
    </source>
</evidence>
<protein>
    <submittedName>
        <fullName evidence="10">Signal peptide peptidase SppA</fullName>
    </submittedName>
</protein>
<keyword evidence="3" id="KW-0645">Protease</keyword>
<gene>
    <name evidence="10" type="primary">sppA</name>
    <name evidence="10" type="ORF">EES38_07970</name>
</gene>
<dbReference type="NCBIfam" id="TIGR00705">
    <property type="entry name" value="SppA_67K"/>
    <property type="match status" value="1"/>
</dbReference>
<proteinExistence type="inferred from homology"/>
<dbReference type="RefSeq" id="WP_124936651.1">
    <property type="nucleotide sequence ID" value="NZ_RJVQ01000003.1"/>
</dbReference>
<dbReference type="SUPFAM" id="SSF52096">
    <property type="entry name" value="ClpP/crotonase"/>
    <property type="match status" value="2"/>
</dbReference>
<dbReference type="InterPro" id="IPR047272">
    <property type="entry name" value="S49_SppA_C"/>
</dbReference>
<dbReference type="NCBIfam" id="TIGR00706">
    <property type="entry name" value="SppA_dom"/>
    <property type="match status" value="1"/>
</dbReference>
<keyword evidence="4" id="KW-0378">Hydrolase</keyword>
<dbReference type="PIRSF" id="PIRSF001217">
    <property type="entry name" value="Protease_4_SppA"/>
    <property type="match status" value="1"/>
</dbReference>
<dbReference type="Gene3D" id="3.90.226.10">
    <property type="entry name" value="2-enoyl-CoA Hydratase, Chain A, domain 1"/>
    <property type="match status" value="2"/>
</dbReference>
<dbReference type="InterPro" id="IPR047217">
    <property type="entry name" value="S49_SppA_67K_type_N"/>
</dbReference>
<organism evidence="10 11">
    <name type="scientific">Vibrio viridaestus</name>
    <dbReference type="NCBI Taxonomy" id="2487322"/>
    <lineage>
        <taxon>Bacteria</taxon>
        <taxon>Pseudomonadati</taxon>
        <taxon>Pseudomonadota</taxon>
        <taxon>Gammaproteobacteria</taxon>
        <taxon>Vibrionales</taxon>
        <taxon>Vibrionaceae</taxon>
        <taxon>Vibrio</taxon>
    </lineage>
</organism>
<dbReference type="CDD" id="cd07018">
    <property type="entry name" value="S49_SppA_67K_type"/>
    <property type="match status" value="1"/>
</dbReference>
<keyword evidence="8" id="KW-1133">Transmembrane helix</keyword>
<comment type="caution">
    <text evidence="10">The sequence shown here is derived from an EMBL/GenBank/DDBJ whole genome shotgun (WGS) entry which is preliminary data.</text>
</comment>
<dbReference type="InterPro" id="IPR002142">
    <property type="entry name" value="Peptidase_S49"/>
</dbReference>
<dbReference type="GO" id="GO:0016020">
    <property type="term" value="C:membrane"/>
    <property type="evidence" value="ECO:0007669"/>
    <property type="project" value="UniProtKB-SubCell"/>
</dbReference>
<evidence type="ECO:0000256" key="3">
    <source>
        <dbReference type="ARBA" id="ARBA00022670"/>
    </source>
</evidence>
<sequence>MKPIFRFIGLIFKILWKAINFIRKAFFNLIFLVIIGAIYYAYTDTTSSPEPTLTKSALVLDLEGPIVEQASYASPVESLNHSVLGNSLPKENVLFDIVDKIRAAKDDKNITGLVLSLSKMSETNLTKLRYIAKAINEFKATGKPVIAVGDYYSQSQYYLASYANKVFLSPDGAVLLKGYSTSGMYYKTLLDKLNINTHIFRVGTYKSAVEPFMRTDMSPAAKEANQRWLGQLWNAYINDVTGNRQIEPSTLQFDMNEFLTKLKAVNGNIAQLSLDMGLVDQLVTRPQARQLLAKTFGSDGKDGFEGVSFYDYMGTTQKGTFSGNQIAVVVADGAIMDGDQPRGTVGGDSTAALLRDALNDPRIKAVVLRVDSPGGSAFASQVIRNEILALKKAGKPVVVSMSSLAASGGYWISMSADQIMAQPTTLTGSIGIFSVITTFEKALDNIGISTDGVGTTPFSNQGLASGLSDGAKQSIQMVIEHGYHRFISLVAQSRNMSLDDVDKIAQGHVWTGKDALDLGLVDKLGDFDDAVALAAKLAKIDHYELDWMEKPLSTFEQLMFEFTQSAKASIGFDISSLLPESLQTYAKAVSGNRELIDMLNDPRGQYSLCLTCDVK</sequence>
<dbReference type="InterPro" id="IPR004634">
    <property type="entry name" value="Pept_S49_pIV"/>
</dbReference>
<dbReference type="Proteomes" id="UP000281112">
    <property type="component" value="Unassembled WGS sequence"/>
</dbReference>
<reference evidence="10 11" key="1">
    <citation type="submission" date="2018-11" db="EMBL/GenBank/DDBJ databases">
        <title>Vibrio LJC006 sp. nov., isolated from seawater during the bloom of the enteromorpha.</title>
        <authorList>
            <person name="Liang J."/>
        </authorList>
    </citation>
    <scope>NUCLEOTIDE SEQUENCE [LARGE SCALE GENOMIC DNA]</scope>
    <source>
        <strain evidence="10 11">LJC006</strain>
    </source>
</reference>
<evidence type="ECO:0000313" key="10">
    <source>
        <dbReference type="EMBL" id="RQW63717.1"/>
    </source>
</evidence>
<feature type="active site" description="Nucleophile" evidence="7">
    <location>
        <position position="407"/>
    </location>
</feature>
<dbReference type="EMBL" id="RJVQ01000003">
    <property type="protein sequence ID" value="RQW63717.1"/>
    <property type="molecule type" value="Genomic_DNA"/>
</dbReference>
<evidence type="ECO:0000256" key="8">
    <source>
        <dbReference type="SAM" id="Phobius"/>
    </source>
</evidence>
<feature type="domain" description="Peptidase S49" evidence="9">
    <location>
        <begin position="138"/>
        <end position="293"/>
    </location>
</feature>
<keyword evidence="6 8" id="KW-0472">Membrane</keyword>
<dbReference type="Gene3D" id="6.20.330.10">
    <property type="match status" value="1"/>
</dbReference>
<evidence type="ECO:0000256" key="5">
    <source>
        <dbReference type="ARBA" id="ARBA00022825"/>
    </source>
</evidence>
<accession>A0A3N9THI4</accession>
<dbReference type="OrthoDB" id="9764363at2"/>